<dbReference type="Proteomes" id="UP000324800">
    <property type="component" value="Unassembled WGS sequence"/>
</dbReference>
<reference evidence="1 2" key="1">
    <citation type="submission" date="2019-03" db="EMBL/GenBank/DDBJ databases">
        <title>Single cell metagenomics reveals metabolic interactions within the superorganism composed of flagellate Streblomastix strix and complex community of Bacteroidetes bacteria on its surface.</title>
        <authorList>
            <person name="Treitli S.C."/>
            <person name="Kolisko M."/>
            <person name="Husnik F."/>
            <person name="Keeling P."/>
            <person name="Hampl V."/>
        </authorList>
    </citation>
    <scope>NUCLEOTIDE SEQUENCE [LARGE SCALE GENOMIC DNA]</scope>
    <source>
        <strain evidence="1">ST1C</strain>
    </source>
</reference>
<name>A0A5J4TN05_9EUKA</name>
<protein>
    <submittedName>
        <fullName evidence="1">Uncharacterized protein</fullName>
    </submittedName>
</protein>
<dbReference type="AlphaFoldDB" id="A0A5J4TN05"/>
<evidence type="ECO:0000313" key="2">
    <source>
        <dbReference type="Proteomes" id="UP000324800"/>
    </source>
</evidence>
<gene>
    <name evidence="1" type="ORF">EZS28_045201</name>
</gene>
<accession>A0A5J4TN05</accession>
<comment type="caution">
    <text evidence="1">The sequence shown here is derived from an EMBL/GenBank/DDBJ whole genome shotgun (WGS) entry which is preliminary data.</text>
</comment>
<proteinExistence type="predicted"/>
<dbReference type="EMBL" id="SNRW01028647">
    <property type="protein sequence ID" value="KAA6359272.1"/>
    <property type="molecule type" value="Genomic_DNA"/>
</dbReference>
<evidence type="ECO:0000313" key="1">
    <source>
        <dbReference type="EMBL" id="KAA6359272.1"/>
    </source>
</evidence>
<sequence>MLVGIIPDKEDAYQQGLKIIHTDKYGCSTVAFNPIISSGIVRFGGFFGDPDDEPVFMIGIADSSAVFGSNEWPNQGENVQKTVCYWIKFLILERIGFQETVELNSINLFPVK</sequence>
<organism evidence="1 2">
    <name type="scientific">Streblomastix strix</name>
    <dbReference type="NCBI Taxonomy" id="222440"/>
    <lineage>
        <taxon>Eukaryota</taxon>
        <taxon>Metamonada</taxon>
        <taxon>Preaxostyla</taxon>
        <taxon>Oxymonadida</taxon>
        <taxon>Streblomastigidae</taxon>
        <taxon>Streblomastix</taxon>
    </lineage>
</organism>